<feature type="region of interest" description="Disordered" evidence="7">
    <location>
        <begin position="1"/>
        <end position="193"/>
    </location>
</feature>
<evidence type="ECO:0000256" key="5">
    <source>
        <dbReference type="ARBA" id="ARBA00023136"/>
    </source>
</evidence>
<feature type="region of interest" description="Disordered" evidence="7">
    <location>
        <begin position="1231"/>
        <end position="1314"/>
    </location>
</feature>
<protein>
    <recommendedName>
        <fullName evidence="13">DUF726-domain-containing protein</fullName>
    </recommendedName>
</protein>
<dbReference type="PANTHER" id="PTHR17920:SF3">
    <property type="entry name" value="TRANSMEMBRANE AND COILED-COIL DOMAIN-CONTAINING PROTEIN 4"/>
    <property type="match status" value="1"/>
</dbReference>
<dbReference type="EMBL" id="CP017557">
    <property type="protein sequence ID" value="AOW06004.1"/>
    <property type="molecule type" value="Genomic_DNA"/>
</dbReference>
<comment type="similarity">
    <text evidence="2">Belongs to the TMCO4 family.</text>
</comment>
<feature type="compositionally biased region" description="Polar residues" evidence="7">
    <location>
        <begin position="1168"/>
        <end position="1179"/>
    </location>
</feature>
<dbReference type="InterPro" id="IPR029058">
    <property type="entry name" value="AB_hydrolase_fold"/>
</dbReference>
<evidence type="ECO:0000256" key="3">
    <source>
        <dbReference type="ARBA" id="ARBA00022692"/>
    </source>
</evidence>
<dbReference type="SUPFAM" id="SSF53474">
    <property type="entry name" value="alpha/beta-Hydrolases"/>
    <property type="match status" value="1"/>
</dbReference>
<evidence type="ECO:0008006" key="13">
    <source>
        <dbReference type="Google" id="ProtNLM"/>
    </source>
</evidence>
<feature type="compositionally biased region" description="Polar residues" evidence="7">
    <location>
        <begin position="1242"/>
        <end position="1262"/>
    </location>
</feature>
<dbReference type="eggNOG" id="KOG2385">
    <property type="taxonomic scope" value="Eukaryota"/>
</dbReference>
<feature type="compositionally biased region" description="Basic and acidic residues" evidence="7">
    <location>
        <begin position="438"/>
        <end position="456"/>
    </location>
</feature>
<feature type="compositionally biased region" description="Basic and acidic residues" evidence="7">
    <location>
        <begin position="120"/>
        <end position="130"/>
    </location>
</feature>
<dbReference type="OMA" id="INIDVAW"/>
<proteinExistence type="inferred from homology"/>
<feature type="compositionally biased region" description="Basic and acidic residues" evidence="7">
    <location>
        <begin position="205"/>
        <end position="215"/>
    </location>
</feature>
<evidence type="ECO:0000256" key="6">
    <source>
        <dbReference type="SAM" id="Coils"/>
    </source>
</evidence>
<dbReference type="InterPro" id="IPR007941">
    <property type="entry name" value="DUF726"/>
</dbReference>
<feature type="region of interest" description="Disordered" evidence="7">
    <location>
        <begin position="205"/>
        <end position="248"/>
    </location>
</feature>
<feature type="transmembrane region" description="Helical" evidence="8">
    <location>
        <begin position="672"/>
        <end position="694"/>
    </location>
</feature>
<dbReference type="OrthoDB" id="277931at2759"/>
<evidence type="ECO:0000256" key="8">
    <source>
        <dbReference type="SAM" id="Phobius"/>
    </source>
</evidence>
<feature type="compositionally biased region" description="Basic and acidic residues" evidence="7">
    <location>
        <begin position="1283"/>
        <end position="1294"/>
    </location>
</feature>
<sequence length="1314" mass="144421">MADFGDADLDGDLSLGFSSRREEPRIEKKKLDEEPDGDLASMRFDLDEEETDGEPEDEQATESHDIYSQVNASTATITGPSATTTATASPTTGYVVPQQVTSPRRGIRPILPISTDYVEEQPRRQSRDDLMTPTEANRPSFGSSRSARDTTPKKQSTEQATRQRTPSHSPSHTTHSATPGDHSMTFEEEFIQREGQMPFTQLSEKEIHQKQPHEKKVSHHVRGPSDATTDSSRSETSEEEDDDDEGEWQDMLTVASYDVYDDRGNVVVKNKDNLEVEEVDPTARSGYTRVTRDEDAKSINSMDENTSYLFDDDEMARNPLSQMQATKGLLSDSQRIGYVGLCKLMLIEMARELASLKGSKKIGRGLSDAQGSMAMWSQKMMFRLYSHMELSPEEQIMIEQLYSHGVEPRDITPSLIGVKRVKNPLNEENQAEMEAAEEEKKEEKKRAKEESNEKGQGDTQAKGEWGEENDPGSTEIQVDDATAEADVDVSGDDGQLSKFSFDGKTSFDGSVPDINEDDATKVKIGGAEVVEEMENGDLARVETRVGVEEKNLDGDSSSTRSSSRPSSTYSDEYDDRVYAPEELEDKKMLTIDIRWTLLCDLFLVLVADSVYDARSRTLMQKVGEEMGVTWLEMAQFEQRVTDALEMEENTQQTWDEKEIMKTRKKKNLRKKYMYVGLATLGGGLVVGLSGGLLAPVIGAGLAAGFTTIGITGTGAFLGGIGGAAVVTTAATALGARVGSASMMRRMGSVKTFEFKPLHNQKRLNLIITISGWMLGKEDDVRLPFSTVDPIMGDLLSVLWEPEMLQSMGQTINILATEVLANSIQQVLGATVLTALMSSIQLPMILTKLGYLVDNPWNVSLDRAWATGYVLADTLIQRNLGVRPATLVGFSLGARVIYSCLVELARRGAYGLVQDVYIFGAPVIVKTDQLCLCRSMVSGRFVNGYSRKDWVLGYLFRATSGGLGRVAGLTKLESVEGIENYDATDRVDGHMAYRKAMPQMLKDLGWEVLSEDFAEIEDPDPEKHRERQRELIQEFDIARKQMEAELKLEEEKESKEKKKKGFFGSWKKKQPKKKSWWDMTSKVAEDDINEGNITRKDGEEGDGGEEGKECKEGEEGTTKDNTNPEGADNTLFDLDAIQREVLRLENDPKLAAARRGSVPDVPITGRPRSGTNGSVSSQATTFVEYNPFTDGNTEQIEMSFEPFQDDHDDRVGSIGQKISAGVASVASSASAGASAVANSFSGDTVSPADSTTAVTNGNSSGAATNGRVPAAAAAPPAAAPPETPFKKYIDPESNRPKSKSRSPTPKEGEIVMTFD</sequence>
<dbReference type="KEGG" id="yli:2912757"/>
<organism evidence="9 11">
    <name type="scientific">Yarrowia lipolytica</name>
    <name type="common">Candida lipolytica</name>
    <dbReference type="NCBI Taxonomy" id="4952"/>
    <lineage>
        <taxon>Eukaryota</taxon>
        <taxon>Fungi</taxon>
        <taxon>Dikarya</taxon>
        <taxon>Ascomycota</taxon>
        <taxon>Saccharomycotina</taxon>
        <taxon>Dipodascomycetes</taxon>
        <taxon>Dipodascales</taxon>
        <taxon>Dipodascales incertae sedis</taxon>
        <taxon>Yarrowia</taxon>
    </lineage>
</organism>
<dbReference type="PANTHER" id="PTHR17920">
    <property type="entry name" value="TRANSMEMBRANE AND COILED-COIL DOMAIN-CONTAINING PROTEIN 4 TMCO4"/>
    <property type="match status" value="1"/>
</dbReference>
<feature type="region of interest" description="Disordered" evidence="7">
    <location>
        <begin position="1082"/>
        <end position="1133"/>
    </location>
</feature>
<dbReference type="Proteomes" id="UP000182444">
    <property type="component" value="Chromosome 1E"/>
</dbReference>
<dbReference type="Proteomes" id="UP000256601">
    <property type="component" value="Unassembled WGS sequence"/>
</dbReference>
<feature type="compositionally biased region" description="Low complexity" evidence="7">
    <location>
        <begin position="556"/>
        <end position="570"/>
    </location>
</feature>
<evidence type="ECO:0000256" key="2">
    <source>
        <dbReference type="ARBA" id="ARBA00009824"/>
    </source>
</evidence>
<evidence type="ECO:0000313" key="11">
    <source>
        <dbReference type="Proteomes" id="UP000182444"/>
    </source>
</evidence>
<feature type="compositionally biased region" description="Basic and acidic residues" evidence="7">
    <location>
        <begin position="146"/>
        <end position="156"/>
    </location>
</feature>
<feature type="compositionally biased region" description="Basic and acidic residues" evidence="7">
    <location>
        <begin position="19"/>
        <end position="32"/>
    </location>
</feature>
<feature type="transmembrane region" description="Helical" evidence="8">
    <location>
        <begin position="714"/>
        <end position="735"/>
    </location>
</feature>
<reference evidence="10 12" key="2">
    <citation type="submission" date="2018-07" db="EMBL/GenBank/DDBJ databases">
        <title>Draft Genome Assemblies for Five Robust Yarrowia lipolytica Strains Exhibiting High Lipid Production and Pentose Sugar Utilization and Sugar Alcohol Secretion from Undetoxified Lignocellulosic Biomass Hydrolysates.</title>
        <authorList>
            <consortium name="DOE Joint Genome Institute"/>
            <person name="Walker C."/>
            <person name="Ryu S."/>
            <person name="Na H."/>
            <person name="Zane M."/>
            <person name="LaButti K."/>
            <person name="Lipzen A."/>
            <person name="Haridas S."/>
            <person name="Barry K."/>
            <person name="Grigoriev I.V."/>
            <person name="Quarterman J."/>
            <person name="Slininger P."/>
            <person name="Dien B."/>
            <person name="Trinh C.T."/>
        </authorList>
    </citation>
    <scope>NUCLEOTIDE SEQUENCE [LARGE SCALE GENOMIC DNA]</scope>
    <source>
        <strain evidence="10 12">YB392</strain>
    </source>
</reference>
<keyword evidence="5 8" id="KW-0472">Membrane</keyword>
<feature type="compositionally biased region" description="Low complexity" evidence="7">
    <location>
        <begin position="1231"/>
        <end position="1241"/>
    </location>
</feature>
<evidence type="ECO:0000313" key="12">
    <source>
        <dbReference type="Proteomes" id="UP000256601"/>
    </source>
</evidence>
<feature type="region of interest" description="Disordered" evidence="7">
    <location>
        <begin position="545"/>
        <end position="573"/>
    </location>
</feature>
<accession>A0A1D8NK41</accession>
<evidence type="ECO:0000256" key="7">
    <source>
        <dbReference type="SAM" id="MobiDB-lite"/>
    </source>
</evidence>
<dbReference type="GeneID" id="2912757"/>
<comment type="subcellular location">
    <subcellularLocation>
        <location evidence="1">Membrane</location>
        <topology evidence="1">Multi-pass membrane protein</topology>
    </subcellularLocation>
</comment>
<feature type="compositionally biased region" description="Basic and acidic residues" evidence="7">
    <location>
        <begin position="1104"/>
        <end position="1117"/>
    </location>
</feature>
<gene>
    <name evidence="10" type="ORF">B0I71DRAFT_129920</name>
    <name evidence="9" type="ORF">YALI1_E31646g</name>
</gene>
<feature type="compositionally biased region" description="Low complexity" evidence="7">
    <location>
        <begin position="72"/>
        <end position="93"/>
    </location>
</feature>
<evidence type="ECO:0000313" key="10">
    <source>
        <dbReference type="EMBL" id="RDW27033.1"/>
    </source>
</evidence>
<dbReference type="GO" id="GO:0016020">
    <property type="term" value="C:membrane"/>
    <property type="evidence" value="ECO:0007669"/>
    <property type="project" value="UniProtKB-SubCell"/>
</dbReference>
<evidence type="ECO:0000313" key="9">
    <source>
        <dbReference type="EMBL" id="AOW06004.1"/>
    </source>
</evidence>
<keyword evidence="4 8" id="KW-1133">Transmembrane helix</keyword>
<reference evidence="9 11" key="1">
    <citation type="journal article" date="2016" name="PLoS ONE">
        <title>Sequence Assembly of Yarrowia lipolytica Strain W29/CLIB89 Shows Transposable Element Diversity.</title>
        <authorList>
            <person name="Magnan C."/>
            <person name="Yu J."/>
            <person name="Chang I."/>
            <person name="Jahn E."/>
            <person name="Kanomata Y."/>
            <person name="Wu J."/>
            <person name="Zeller M."/>
            <person name="Oakes M."/>
            <person name="Baldi P."/>
            <person name="Sandmeyer S."/>
        </authorList>
    </citation>
    <scope>NUCLEOTIDE SEQUENCE [LARGE SCALE GENOMIC DNA]</scope>
    <source>
        <strain evidence="9">CLIB89</strain>
        <strain evidence="11">CLIB89(W29)</strain>
    </source>
</reference>
<keyword evidence="6" id="KW-0175">Coiled coil</keyword>
<evidence type="ECO:0000256" key="1">
    <source>
        <dbReference type="ARBA" id="ARBA00004141"/>
    </source>
</evidence>
<dbReference type="RefSeq" id="XP_504434.1">
    <property type="nucleotide sequence ID" value="XM_504434.1"/>
</dbReference>
<dbReference type="VEuPathDB" id="FungiDB:YALI0_E26653g"/>
<feature type="compositionally biased region" description="Polar residues" evidence="7">
    <location>
        <begin position="134"/>
        <end position="145"/>
    </location>
</feature>
<feature type="compositionally biased region" description="Acidic residues" evidence="7">
    <location>
        <begin position="1"/>
        <end position="11"/>
    </location>
</feature>
<dbReference type="VEuPathDB" id="FungiDB:YALI1_E31646g"/>
<feature type="region of interest" description="Disordered" evidence="7">
    <location>
        <begin position="1151"/>
        <end position="1179"/>
    </location>
</feature>
<feature type="coiled-coil region" evidence="6">
    <location>
        <begin position="1024"/>
        <end position="1058"/>
    </location>
</feature>
<feature type="region of interest" description="Disordered" evidence="7">
    <location>
        <begin position="422"/>
        <end position="513"/>
    </location>
</feature>
<feature type="compositionally biased region" description="Acidic residues" evidence="7">
    <location>
        <begin position="46"/>
        <end position="60"/>
    </location>
</feature>
<keyword evidence="3 8" id="KW-0812">Transmembrane</keyword>
<feature type="compositionally biased region" description="Acidic residues" evidence="7">
    <location>
        <begin position="477"/>
        <end position="491"/>
    </location>
</feature>
<dbReference type="EMBL" id="KZ858970">
    <property type="protein sequence ID" value="RDW27033.1"/>
    <property type="molecule type" value="Genomic_DNA"/>
</dbReference>
<name>A0A1D8NK41_YARLL</name>
<evidence type="ECO:0000256" key="4">
    <source>
        <dbReference type="ARBA" id="ARBA00022989"/>
    </source>
</evidence>
<feature type="compositionally biased region" description="Low complexity" evidence="7">
    <location>
        <begin position="166"/>
        <end position="179"/>
    </location>
</feature>
<feature type="compositionally biased region" description="Acidic residues" evidence="7">
    <location>
        <begin position="237"/>
        <end position="248"/>
    </location>
</feature>
<dbReference type="Pfam" id="PF05277">
    <property type="entry name" value="DUF726"/>
    <property type="match status" value="1"/>
</dbReference>